<accession>A0A2S6G4K2</accession>
<evidence type="ECO:0000313" key="2">
    <source>
        <dbReference type="EMBL" id="PPK50916.1"/>
    </source>
</evidence>
<organism evidence="3 4">
    <name type="scientific">Marinobacter persicus</name>
    <dbReference type="NCBI Taxonomy" id="930118"/>
    <lineage>
        <taxon>Bacteria</taxon>
        <taxon>Pseudomonadati</taxon>
        <taxon>Pseudomonadota</taxon>
        <taxon>Gammaproteobacteria</taxon>
        <taxon>Pseudomonadales</taxon>
        <taxon>Marinobacteraceae</taxon>
        <taxon>Marinobacter</taxon>
    </lineage>
</organism>
<evidence type="ECO:0000256" key="1">
    <source>
        <dbReference type="SAM" id="Phobius"/>
    </source>
</evidence>
<proteinExistence type="predicted"/>
<reference evidence="2 5" key="1">
    <citation type="submission" date="2018-02" db="EMBL/GenBank/DDBJ databases">
        <title>Deep subsurface shale carbon reservoir microbial communities from Ohio and West Virginia, USA.</title>
        <authorList>
            <person name="Wrighton K."/>
        </authorList>
    </citation>
    <scope>NUCLEOTIDE SEQUENCE [LARGE SCALE GENOMIC DNA]</scope>
    <source>
        <strain evidence="2 5">UTICA-S1B6</strain>
    </source>
</reference>
<evidence type="ECO:0000313" key="3">
    <source>
        <dbReference type="EMBL" id="PPK54030.1"/>
    </source>
</evidence>
<reference evidence="3 4" key="2">
    <citation type="submission" date="2018-02" db="EMBL/GenBank/DDBJ databases">
        <title>Subsurface microbial communities from deep shales in Ohio and West Virginia, USA.</title>
        <authorList>
            <person name="Wrighton K."/>
        </authorList>
    </citation>
    <scope>NUCLEOTIDE SEQUENCE [LARGE SCALE GENOMIC DNA]</scope>
    <source>
        <strain evidence="3 4">UTICA-S1B9</strain>
    </source>
</reference>
<sequence>MFYRLITLIGGLVFVAALFGLIWFFCKKFLQHQGVTEQVDDRATVLATWTFAGVAVGLVFAVVGAFVLGPWAFYRTLRGHDVDISDAAAIWWGLGIVVLSLGIVGAGFFGFLMLVGAY</sequence>
<keyword evidence="1" id="KW-1133">Transmembrane helix</keyword>
<dbReference type="Proteomes" id="UP000239446">
    <property type="component" value="Unassembled WGS sequence"/>
</dbReference>
<name>A0A2S6G4K2_9GAMM</name>
<dbReference type="EMBL" id="PTIU01000020">
    <property type="protein sequence ID" value="PPK54030.1"/>
    <property type="molecule type" value="Genomic_DNA"/>
</dbReference>
<protein>
    <submittedName>
        <fullName evidence="3">Uncharacterized protein</fullName>
    </submittedName>
</protein>
<dbReference type="STRING" id="930118.SAMN05216429_10619"/>
<gene>
    <name evidence="3" type="ORF">B0H24_102018</name>
    <name evidence="2" type="ORF">BY455_11818</name>
</gene>
<feature type="transmembrane region" description="Helical" evidence="1">
    <location>
        <begin position="6"/>
        <end position="26"/>
    </location>
</feature>
<keyword evidence="5" id="KW-1185">Reference proteome</keyword>
<dbReference type="RefSeq" id="WP_181049691.1">
    <property type="nucleotide sequence ID" value="NZ_PTIT01000018.1"/>
</dbReference>
<keyword evidence="1" id="KW-0812">Transmembrane</keyword>
<dbReference type="AlphaFoldDB" id="A0A2S6G4K2"/>
<feature type="transmembrane region" description="Helical" evidence="1">
    <location>
        <begin position="89"/>
        <end position="115"/>
    </location>
</feature>
<evidence type="ECO:0000313" key="5">
    <source>
        <dbReference type="Proteomes" id="UP000239648"/>
    </source>
</evidence>
<keyword evidence="1" id="KW-0472">Membrane</keyword>
<dbReference type="EMBL" id="PTIT01000018">
    <property type="protein sequence ID" value="PPK50916.1"/>
    <property type="molecule type" value="Genomic_DNA"/>
</dbReference>
<dbReference type="Proteomes" id="UP000239648">
    <property type="component" value="Unassembled WGS sequence"/>
</dbReference>
<feature type="transmembrane region" description="Helical" evidence="1">
    <location>
        <begin position="46"/>
        <end position="69"/>
    </location>
</feature>
<comment type="caution">
    <text evidence="3">The sequence shown here is derived from an EMBL/GenBank/DDBJ whole genome shotgun (WGS) entry which is preliminary data.</text>
</comment>
<evidence type="ECO:0000313" key="4">
    <source>
        <dbReference type="Proteomes" id="UP000239446"/>
    </source>
</evidence>